<dbReference type="AlphaFoldDB" id="A0A3N1CNK5"/>
<evidence type="ECO:0008006" key="3">
    <source>
        <dbReference type="Google" id="ProtNLM"/>
    </source>
</evidence>
<dbReference type="EMBL" id="RJKE01000001">
    <property type="protein sequence ID" value="ROO82906.1"/>
    <property type="molecule type" value="Genomic_DNA"/>
</dbReference>
<dbReference type="OrthoDB" id="4245604at2"/>
<gene>
    <name evidence="1" type="ORF">EDD29_0391</name>
</gene>
<protein>
    <recommendedName>
        <fullName evidence="3">PH (Pleckstrin Homology) domain-containing protein</fullName>
    </recommendedName>
</protein>
<organism evidence="1 2">
    <name type="scientific">Actinocorallia herbida</name>
    <dbReference type="NCBI Taxonomy" id="58109"/>
    <lineage>
        <taxon>Bacteria</taxon>
        <taxon>Bacillati</taxon>
        <taxon>Actinomycetota</taxon>
        <taxon>Actinomycetes</taxon>
        <taxon>Streptosporangiales</taxon>
        <taxon>Thermomonosporaceae</taxon>
        <taxon>Actinocorallia</taxon>
    </lineage>
</organism>
<evidence type="ECO:0000313" key="1">
    <source>
        <dbReference type="EMBL" id="ROO82906.1"/>
    </source>
</evidence>
<name>A0A3N1CNK5_9ACTN</name>
<sequence length="170" mass="18504">MSDARTYRLPAREIRNSAAIGGLVWLAVSAAIWGPGFLALPFAVSAQTVVTILTAAMVAEAVLTRTTADETGLTVRKLTSWRLPWEDVQGIKAMRHPNAVTGKSGPRRMVVYWDAQGEPRRIAGLDDLSVPGFKDEVARLQGLWTAHRGGSWREIPQVQHSIADYGRGSA</sequence>
<keyword evidence="2" id="KW-1185">Reference proteome</keyword>
<proteinExistence type="predicted"/>
<reference evidence="1 2" key="1">
    <citation type="submission" date="2018-11" db="EMBL/GenBank/DDBJ databases">
        <title>Sequencing the genomes of 1000 actinobacteria strains.</title>
        <authorList>
            <person name="Klenk H.-P."/>
        </authorList>
    </citation>
    <scope>NUCLEOTIDE SEQUENCE [LARGE SCALE GENOMIC DNA]</scope>
    <source>
        <strain evidence="1 2">DSM 44254</strain>
    </source>
</reference>
<dbReference type="RefSeq" id="WP_148085845.1">
    <property type="nucleotide sequence ID" value="NZ_RJKE01000001.1"/>
</dbReference>
<comment type="caution">
    <text evidence="1">The sequence shown here is derived from an EMBL/GenBank/DDBJ whole genome shotgun (WGS) entry which is preliminary data.</text>
</comment>
<dbReference type="Proteomes" id="UP000272400">
    <property type="component" value="Unassembled WGS sequence"/>
</dbReference>
<accession>A0A3N1CNK5</accession>
<evidence type="ECO:0000313" key="2">
    <source>
        <dbReference type="Proteomes" id="UP000272400"/>
    </source>
</evidence>